<dbReference type="Pfam" id="PF16927">
    <property type="entry name" value="HisKA_7TM"/>
    <property type="match status" value="1"/>
</dbReference>
<protein>
    <recommendedName>
        <fullName evidence="3">Histidine kinase N-terminal 7TM region domain-containing protein</fullName>
    </recommendedName>
</protein>
<keyword evidence="1" id="KW-0175">Coiled coil</keyword>
<evidence type="ECO:0000256" key="1">
    <source>
        <dbReference type="SAM" id="Coils"/>
    </source>
</evidence>
<feature type="transmembrane region" description="Helical" evidence="2">
    <location>
        <begin position="207"/>
        <end position="232"/>
    </location>
</feature>
<dbReference type="EMBL" id="JACRTP010000005">
    <property type="protein sequence ID" value="MBC8629373.1"/>
    <property type="molecule type" value="Genomic_DNA"/>
</dbReference>
<sequence length="552" mass="64915">MSYKKKRLLSYIAIASLVILAYICRQISFKSLFLIQFAGQCRSSIYIGLYCAWVIYLEKHVVDAKMRQCLTWIACLMVFWFLVRTIKFLIFMEPLEMRICWYLYYIPMILIPTLGLNAALLMDKEEGENTKKQSACLIIPALCLIFAVLTNDLHQKVFYFPKGFFFSNEVYEYRFIFILIQIWMMLCLMIMEVVLMRKSAASGRKWTWFPVLPGLLLLGWNLCHILGMPFIKAYVGDMTAVCCFLMAAIYQSSIICGLIPINSRYIELFQAAGGLDAEITDWSFKKCYHSGKFLDIPQEVRETLLVGTLVIENGTRMNHLLVRGGHLFWAEDVSLLMDQYQDIEEQQEELRERNRLLQKNYQQEAKRRKVEEQNRLLDLIQSQTAGQIELISHFMEELEKTESKEVYERLLGKIVVVGTYLKRRKNLTLTLHNEKNENREALKTEDLIQSLAESCMALKLCKIRALYYVNIQNLEFHDEELIKCYDYFEWLVEQLFDRMQMIFFRVVEMEAHLIISVNIISENDIYALLSGQHGAEVEQEDEKEWLIRCRIL</sequence>
<gene>
    <name evidence="4" type="ORF">H8712_12265</name>
</gene>
<feature type="transmembrane region" description="Helical" evidence="2">
    <location>
        <begin position="102"/>
        <end position="122"/>
    </location>
</feature>
<evidence type="ECO:0000259" key="3">
    <source>
        <dbReference type="Pfam" id="PF16927"/>
    </source>
</evidence>
<proteinExistence type="predicted"/>
<feature type="transmembrane region" description="Helical" evidence="2">
    <location>
        <begin position="35"/>
        <end position="57"/>
    </location>
</feature>
<keyword evidence="2" id="KW-0812">Transmembrane</keyword>
<feature type="coiled-coil region" evidence="1">
    <location>
        <begin position="333"/>
        <end position="373"/>
    </location>
</feature>
<dbReference type="RefSeq" id="WP_187558947.1">
    <property type="nucleotide sequence ID" value="NZ_JACRTP010000005.1"/>
</dbReference>
<feature type="domain" description="Histidine kinase N-terminal 7TM region" evidence="3">
    <location>
        <begin position="47"/>
        <end position="252"/>
    </location>
</feature>
<dbReference type="Proteomes" id="UP000661649">
    <property type="component" value="Unassembled WGS sequence"/>
</dbReference>
<evidence type="ECO:0000313" key="4">
    <source>
        <dbReference type="EMBL" id="MBC8629373.1"/>
    </source>
</evidence>
<dbReference type="InterPro" id="IPR031621">
    <property type="entry name" value="HisKA_7TM"/>
</dbReference>
<keyword evidence="2" id="KW-0472">Membrane</keyword>
<keyword evidence="5" id="KW-1185">Reference proteome</keyword>
<evidence type="ECO:0000313" key="5">
    <source>
        <dbReference type="Proteomes" id="UP000661649"/>
    </source>
</evidence>
<feature type="transmembrane region" description="Helical" evidence="2">
    <location>
        <begin position="69"/>
        <end position="90"/>
    </location>
</feature>
<feature type="transmembrane region" description="Helical" evidence="2">
    <location>
        <begin position="134"/>
        <end position="153"/>
    </location>
</feature>
<keyword evidence="2" id="KW-1133">Transmembrane helix</keyword>
<name>A0ABR7PDG8_9FIRM</name>
<comment type="caution">
    <text evidence="4">The sequence shown here is derived from an EMBL/GenBank/DDBJ whole genome shotgun (WGS) entry which is preliminary data.</text>
</comment>
<reference evidence="4 5" key="1">
    <citation type="submission" date="2020-08" db="EMBL/GenBank/DDBJ databases">
        <title>Genome public.</title>
        <authorList>
            <person name="Liu C."/>
            <person name="Sun Q."/>
        </authorList>
    </citation>
    <scope>NUCLEOTIDE SEQUENCE [LARGE SCALE GENOMIC DNA]</scope>
    <source>
        <strain evidence="4 5">3_YM_SP_D4_24.mj</strain>
    </source>
</reference>
<accession>A0ABR7PDG8</accession>
<feature type="transmembrane region" description="Helical" evidence="2">
    <location>
        <begin position="173"/>
        <end position="195"/>
    </location>
</feature>
<organism evidence="4 5">
    <name type="scientific">Blautia stercoris</name>
    <dbReference type="NCBI Taxonomy" id="871664"/>
    <lineage>
        <taxon>Bacteria</taxon>
        <taxon>Bacillati</taxon>
        <taxon>Bacillota</taxon>
        <taxon>Clostridia</taxon>
        <taxon>Lachnospirales</taxon>
        <taxon>Lachnospiraceae</taxon>
        <taxon>Blautia</taxon>
    </lineage>
</organism>
<evidence type="ECO:0000256" key="2">
    <source>
        <dbReference type="SAM" id="Phobius"/>
    </source>
</evidence>